<dbReference type="NCBIfam" id="TIGR01880">
    <property type="entry name" value="Ac-peptdase-euk"/>
    <property type="match status" value="1"/>
</dbReference>
<comment type="similarity">
    <text evidence="2">Belongs to the peptidase M20A family.</text>
</comment>
<feature type="active site" description="Proton acceptor" evidence="9">
    <location>
        <position position="142"/>
    </location>
</feature>
<dbReference type="WBParaSite" id="ACRNAN_scaffold2880.g30637.t1">
    <property type="protein sequence ID" value="ACRNAN_scaffold2880.g30637.t1"/>
    <property type="gene ID" value="ACRNAN_scaffold2880.g30637"/>
</dbReference>
<dbReference type="Gene3D" id="3.40.630.10">
    <property type="entry name" value="Zn peptidases"/>
    <property type="match status" value="1"/>
</dbReference>
<dbReference type="InterPro" id="IPR002933">
    <property type="entry name" value="Peptidase_M20"/>
</dbReference>
<keyword evidence="5 10" id="KW-0479">Metal-binding</keyword>
<feature type="binding site" evidence="10">
    <location>
        <position position="143"/>
    </location>
    <ligand>
        <name>Zn(2+)</name>
        <dbReference type="ChEBI" id="CHEBI:29105"/>
        <label>2</label>
    </ligand>
</feature>
<keyword evidence="4" id="KW-0963">Cytoplasm</keyword>
<dbReference type="FunFam" id="3.30.70.360:FF:000005">
    <property type="entry name" value="Putative Aminoacylase-1"/>
    <property type="match status" value="1"/>
</dbReference>
<evidence type="ECO:0000256" key="6">
    <source>
        <dbReference type="ARBA" id="ARBA00022801"/>
    </source>
</evidence>
<dbReference type="PIRSF" id="PIRSF036696">
    <property type="entry name" value="ACY-1"/>
    <property type="match status" value="1"/>
</dbReference>
<evidence type="ECO:0000256" key="5">
    <source>
        <dbReference type="ARBA" id="ARBA00022723"/>
    </source>
</evidence>
<feature type="active site" evidence="9">
    <location>
        <position position="76"/>
    </location>
</feature>
<sequence>MSEDIAVNRFREYLRINTEQPNPNYEECKNFLEKYAKELGLDFWSFELVPGKPLVGMTLIGKDTTLPSLMLYSHTDVVPTFKEHWTHDPYSAYKDEHGNIYARGAQDMKCIAIGYLEAIRRLKQSGKTQFLRTIHLVFCPDEEIGSFDGMKKFVTTKKFEELNIGFSLDEGSSSDDDTYVVSYGERSVWWIKVKCPGDPGHGSRFLDNNAGIKLQSIINSFLNYREEQRKKFLASGKSIGNFNSINLTKIEGGVQVNVVPSEFYAWFDVRVTPNENFEEFENLISKWCKQAGPDVTYEFELKDGNRKTTPITKEDPFWNAFSSVLEEEGCKYEPLIFPGFSDSRCLRELGIRAIGFSPLINTPCLAHDHNEYLNDKVFLRGVGIYVKLIERLANVQNH</sequence>
<dbReference type="Pfam" id="PF07687">
    <property type="entry name" value="M20_dimer"/>
    <property type="match status" value="1"/>
</dbReference>
<evidence type="ECO:0000256" key="7">
    <source>
        <dbReference type="ARBA" id="ARBA00022833"/>
    </source>
</evidence>
<feature type="binding site" evidence="10">
    <location>
        <position position="107"/>
    </location>
    <ligand>
        <name>Zn(2+)</name>
        <dbReference type="ChEBI" id="CHEBI:29105"/>
        <label>2</label>
    </ligand>
</feature>
<dbReference type="FunFam" id="3.40.630.10:FF:000019">
    <property type="entry name" value="Aminoacylase 1"/>
    <property type="match status" value="1"/>
</dbReference>
<keyword evidence="6" id="KW-0378">Hydrolase</keyword>
<dbReference type="SUPFAM" id="SSF53187">
    <property type="entry name" value="Zn-dependent exopeptidases"/>
    <property type="match status" value="1"/>
</dbReference>
<dbReference type="Proteomes" id="UP000887540">
    <property type="component" value="Unplaced"/>
</dbReference>
<dbReference type="GO" id="GO:0046872">
    <property type="term" value="F:metal ion binding"/>
    <property type="evidence" value="ECO:0007669"/>
    <property type="project" value="UniProtKB-KW"/>
</dbReference>
<comment type="cofactor">
    <cofactor evidence="10">
        <name>Zn(2+)</name>
        <dbReference type="ChEBI" id="CHEBI:29105"/>
    </cofactor>
    <text evidence="10">Binds 2 Zn(2+) ions per subunit.</text>
</comment>
<dbReference type="GO" id="GO:0004046">
    <property type="term" value="F:aminoacylase activity"/>
    <property type="evidence" value="ECO:0007669"/>
    <property type="project" value="UniProtKB-EC"/>
</dbReference>
<accession>A0A914DJJ2</accession>
<dbReference type="GO" id="GO:0005737">
    <property type="term" value="C:cytoplasm"/>
    <property type="evidence" value="ECO:0007669"/>
    <property type="project" value="UniProtKB-SubCell"/>
</dbReference>
<dbReference type="PANTHER" id="PTHR45892:SF1">
    <property type="entry name" value="AMINOACYLASE-1"/>
    <property type="match status" value="1"/>
</dbReference>
<evidence type="ECO:0000256" key="3">
    <source>
        <dbReference type="ARBA" id="ARBA00011913"/>
    </source>
</evidence>
<feature type="binding site" evidence="10">
    <location>
        <position position="74"/>
    </location>
    <ligand>
        <name>Zn(2+)</name>
        <dbReference type="ChEBI" id="CHEBI:29105"/>
        <label>1</label>
    </ligand>
</feature>
<proteinExistence type="inferred from homology"/>
<dbReference type="PANTHER" id="PTHR45892">
    <property type="entry name" value="AMINOACYLASE-1"/>
    <property type="match status" value="1"/>
</dbReference>
<dbReference type="GO" id="GO:0006520">
    <property type="term" value="P:amino acid metabolic process"/>
    <property type="evidence" value="ECO:0007669"/>
    <property type="project" value="InterPro"/>
</dbReference>
<dbReference type="InterPro" id="IPR036264">
    <property type="entry name" value="Bact_exopeptidase_dim_dom"/>
</dbReference>
<feature type="binding site" evidence="10">
    <location>
        <position position="170"/>
    </location>
    <ligand>
        <name>Zn(2+)</name>
        <dbReference type="ChEBI" id="CHEBI:29105"/>
        <label>1</label>
    </ligand>
</feature>
<evidence type="ECO:0000256" key="4">
    <source>
        <dbReference type="ARBA" id="ARBA00022490"/>
    </source>
</evidence>
<evidence type="ECO:0000256" key="8">
    <source>
        <dbReference type="ARBA" id="ARBA00029656"/>
    </source>
</evidence>
<feature type="domain" description="Peptidase M20 dimerisation" evidence="11">
    <location>
        <begin position="183"/>
        <end position="294"/>
    </location>
</feature>
<feature type="binding site" evidence="10">
    <location>
        <position position="367"/>
    </location>
    <ligand>
        <name>Zn(2+)</name>
        <dbReference type="ChEBI" id="CHEBI:29105"/>
        <label>2</label>
    </ligand>
</feature>
<evidence type="ECO:0000256" key="10">
    <source>
        <dbReference type="PIRSR" id="PIRSR036696-2"/>
    </source>
</evidence>
<keyword evidence="12" id="KW-1185">Reference proteome</keyword>
<dbReference type="InterPro" id="IPR011650">
    <property type="entry name" value="Peptidase_M20_dimer"/>
</dbReference>
<keyword evidence="7 10" id="KW-0862">Zinc</keyword>
<dbReference type="EC" id="3.5.1.14" evidence="3"/>
<dbReference type="PROSITE" id="PS00759">
    <property type="entry name" value="ARGE_DAPE_CPG2_2"/>
    <property type="match status" value="1"/>
</dbReference>
<dbReference type="Gene3D" id="1.10.150.900">
    <property type="match status" value="1"/>
</dbReference>
<evidence type="ECO:0000256" key="2">
    <source>
        <dbReference type="ARBA" id="ARBA00006247"/>
    </source>
</evidence>
<name>A0A914DJJ2_9BILA</name>
<dbReference type="InterPro" id="IPR001261">
    <property type="entry name" value="ArgE/DapE_CS"/>
</dbReference>
<evidence type="ECO:0000256" key="9">
    <source>
        <dbReference type="PIRSR" id="PIRSR036696-1"/>
    </source>
</evidence>
<dbReference type="Gene3D" id="3.30.70.360">
    <property type="match status" value="1"/>
</dbReference>
<dbReference type="SUPFAM" id="SSF55031">
    <property type="entry name" value="Bacterial exopeptidase dimerisation domain"/>
    <property type="match status" value="1"/>
</dbReference>
<comment type="subcellular location">
    <subcellularLocation>
        <location evidence="1">Cytoplasm</location>
    </subcellularLocation>
</comment>
<organism evidence="12 13">
    <name type="scientific">Acrobeloides nanus</name>
    <dbReference type="NCBI Taxonomy" id="290746"/>
    <lineage>
        <taxon>Eukaryota</taxon>
        <taxon>Metazoa</taxon>
        <taxon>Ecdysozoa</taxon>
        <taxon>Nematoda</taxon>
        <taxon>Chromadorea</taxon>
        <taxon>Rhabditida</taxon>
        <taxon>Tylenchina</taxon>
        <taxon>Cephalobomorpha</taxon>
        <taxon>Cephaloboidea</taxon>
        <taxon>Cephalobidae</taxon>
        <taxon>Acrobeloides</taxon>
    </lineage>
</organism>
<dbReference type="InterPro" id="IPR052083">
    <property type="entry name" value="Aminoacylase-1_M20A"/>
</dbReference>
<dbReference type="CDD" id="cd05646">
    <property type="entry name" value="M20_AcylaseI_like"/>
    <property type="match status" value="1"/>
</dbReference>
<dbReference type="PROSITE" id="PS00758">
    <property type="entry name" value="ARGE_DAPE_CPG2_1"/>
    <property type="match status" value="1"/>
</dbReference>
<evidence type="ECO:0000313" key="13">
    <source>
        <dbReference type="WBParaSite" id="ACRNAN_scaffold2880.g30637.t1"/>
    </source>
</evidence>
<evidence type="ECO:0000259" key="11">
    <source>
        <dbReference type="Pfam" id="PF07687"/>
    </source>
</evidence>
<evidence type="ECO:0000256" key="1">
    <source>
        <dbReference type="ARBA" id="ARBA00004496"/>
    </source>
</evidence>
<dbReference type="AlphaFoldDB" id="A0A914DJJ2"/>
<dbReference type="InterPro" id="IPR010159">
    <property type="entry name" value="N-acyl_aa_amidohydrolase"/>
</dbReference>
<protein>
    <recommendedName>
        <fullName evidence="3">N-acyl-aliphatic-L-amino acid amidohydrolase</fullName>
        <ecNumber evidence="3">3.5.1.14</ecNumber>
    </recommendedName>
    <alternativeName>
        <fullName evidence="8">N-acyl-L-amino-acid amidohydrolase</fullName>
    </alternativeName>
</protein>
<feature type="binding site" evidence="10">
    <location>
        <position position="107"/>
    </location>
    <ligand>
        <name>Zn(2+)</name>
        <dbReference type="ChEBI" id="CHEBI:29105"/>
        <label>1</label>
    </ligand>
</feature>
<dbReference type="Pfam" id="PF01546">
    <property type="entry name" value="Peptidase_M20"/>
    <property type="match status" value="1"/>
</dbReference>
<reference evidence="13" key="1">
    <citation type="submission" date="2022-11" db="UniProtKB">
        <authorList>
            <consortium name="WormBaseParasite"/>
        </authorList>
    </citation>
    <scope>IDENTIFICATION</scope>
</reference>
<evidence type="ECO:0000313" key="12">
    <source>
        <dbReference type="Proteomes" id="UP000887540"/>
    </source>
</evidence>